<dbReference type="PROSITE" id="PS50005">
    <property type="entry name" value="TPR"/>
    <property type="match status" value="2"/>
</dbReference>
<keyword evidence="2" id="KW-0963">Cytoplasm</keyword>
<dbReference type="Pfam" id="PF19904">
    <property type="entry name" value="DUF6377"/>
    <property type="match status" value="1"/>
</dbReference>
<sequence>MRWFPKFNISLAIKFLLVTTVLLVVVYFSIGFFMGSTNFFSRTESSDETPQELTSLLDSAKLIMRRDPVKADSLSRAAKQLLLENKNDSLRYKIDYTLGEIAVYRSNYPEALQYLLNSKAVLEKNKEMDSIIRFDYARTLNKLGQVYYELEKTDKALRYLQQSLSIYKLLSKEENIIRTISNIGGIYYKEGQIQKAIAAYEEVLGYDNLDQINDIQILYSNLGALNLLIGKNTDGLEYLNKAEAVILKAQLNEKNTLQLSKDYARLLYNKAYYYRGAGESHKYKEHLLKSLNVLDTFFAPNEARAPLLSLHELYREKGNYQAAYETLLKYQSVHDTLFNLESERQIAELETQHEVFRNQQAIELKKRNTAMMYWAALSVLLLILILVLIFLYRQKLKFIKAEQERHRLAKNKILLESKIDVQEEILHKKKKEVHQLASQIVEKNENILSLKEHLNQISTSAQKHLNQGKITELIKNTREGKNLEADRKQFLLNLEQSSVVMFDKLDTEFNGLTNRQKHLAALIKYGFTAKEISVLFNISHKSVQTGKYRLKKILKLTNEQDLEVFLKKY</sequence>
<keyword evidence="7" id="KW-0472">Membrane</keyword>
<dbReference type="Pfam" id="PF13424">
    <property type="entry name" value="TPR_12"/>
    <property type="match status" value="1"/>
</dbReference>
<feature type="transmembrane region" description="Helical" evidence="7">
    <location>
        <begin position="12"/>
        <end position="34"/>
    </location>
</feature>
<dbReference type="InterPro" id="IPR036388">
    <property type="entry name" value="WH-like_DNA-bd_sf"/>
</dbReference>
<feature type="domain" description="HTH luxR-type" evidence="8">
    <location>
        <begin position="505"/>
        <end position="569"/>
    </location>
</feature>
<dbReference type="InterPro" id="IPR016032">
    <property type="entry name" value="Sig_transdc_resp-reg_C-effctor"/>
</dbReference>
<evidence type="ECO:0000256" key="5">
    <source>
        <dbReference type="ARBA" id="ARBA00038253"/>
    </source>
</evidence>
<evidence type="ECO:0000313" key="9">
    <source>
        <dbReference type="EMBL" id="MCG2431837.1"/>
    </source>
</evidence>
<evidence type="ECO:0000259" key="8">
    <source>
        <dbReference type="PROSITE" id="PS50043"/>
    </source>
</evidence>
<gene>
    <name evidence="9" type="ORF">K8344_11950</name>
</gene>
<evidence type="ECO:0000256" key="3">
    <source>
        <dbReference type="ARBA" id="ARBA00022737"/>
    </source>
</evidence>
<feature type="repeat" description="TPR" evidence="6">
    <location>
        <begin position="177"/>
        <end position="210"/>
    </location>
</feature>
<evidence type="ECO:0000256" key="4">
    <source>
        <dbReference type="ARBA" id="ARBA00022803"/>
    </source>
</evidence>
<evidence type="ECO:0000256" key="6">
    <source>
        <dbReference type="PROSITE-ProRule" id="PRU00339"/>
    </source>
</evidence>
<comment type="similarity">
    <text evidence="5">Belongs to the Rap family.</text>
</comment>
<protein>
    <submittedName>
        <fullName evidence="9">Tetratricopeptide repeat protein</fullName>
    </submittedName>
</protein>
<dbReference type="GO" id="GO:0006355">
    <property type="term" value="P:regulation of DNA-templated transcription"/>
    <property type="evidence" value="ECO:0007669"/>
    <property type="project" value="InterPro"/>
</dbReference>
<dbReference type="EMBL" id="JAIRBB010000012">
    <property type="protein sequence ID" value="MCG2431837.1"/>
    <property type="molecule type" value="Genomic_DNA"/>
</dbReference>
<dbReference type="InterPro" id="IPR019734">
    <property type="entry name" value="TPR_rpt"/>
</dbReference>
<evidence type="ECO:0000256" key="2">
    <source>
        <dbReference type="ARBA" id="ARBA00022490"/>
    </source>
</evidence>
<dbReference type="InterPro" id="IPR051476">
    <property type="entry name" value="Bac_ResReg_Asp_Phosphatase"/>
</dbReference>
<dbReference type="GO" id="GO:0003677">
    <property type="term" value="F:DNA binding"/>
    <property type="evidence" value="ECO:0007669"/>
    <property type="project" value="InterPro"/>
</dbReference>
<evidence type="ECO:0000256" key="1">
    <source>
        <dbReference type="ARBA" id="ARBA00004496"/>
    </source>
</evidence>
<comment type="subcellular location">
    <subcellularLocation>
        <location evidence="1">Cytoplasm</location>
    </subcellularLocation>
</comment>
<dbReference type="InterPro" id="IPR000792">
    <property type="entry name" value="Tscrpt_reg_LuxR_C"/>
</dbReference>
<keyword evidence="7" id="KW-1133">Transmembrane helix</keyword>
<dbReference type="Gene3D" id="1.25.40.10">
    <property type="entry name" value="Tetratricopeptide repeat domain"/>
    <property type="match status" value="2"/>
</dbReference>
<dbReference type="SUPFAM" id="SSF46894">
    <property type="entry name" value="C-terminal effector domain of the bipartite response regulators"/>
    <property type="match status" value="1"/>
</dbReference>
<evidence type="ECO:0000313" key="10">
    <source>
        <dbReference type="Proteomes" id="UP001139462"/>
    </source>
</evidence>
<dbReference type="SMART" id="SM00421">
    <property type="entry name" value="HTH_LUXR"/>
    <property type="match status" value="1"/>
</dbReference>
<keyword evidence="10" id="KW-1185">Reference proteome</keyword>
<dbReference type="Proteomes" id="UP001139462">
    <property type="component" value="Unassembled WGS sequence"/>
</dbReference>
<reference evidence="9" key="1">
    <citation type="submission" date="2021-09" db="EMBL/GenBank/DDBJ databases">
        <title>Genome of Aequorivita sp. strain F64183.</title>
        <authorList>
            <person name="Wang Y."/>
        </authorList>
    </citation>
    <scope>NUCLEOTIDE SEQUENCE</scope>
    <source>
        <strain evidence="9">F64183</strain>
    </source>
</reference>
<dbReference type="Gene3D" id="1.10.10.10">
    <property type="entry name" value="Winged helix-like DNA-binding domain superfamily/Winged helix DNA-binding domain"/>
    <property type="match status" value="1"/>
</dbReference>
<keyword evidence="3" id="KW-0677">Repeat</keyword>
<dbReference type="SUPFAM" id="SSF48452">
    <property type="entry name" value="TPR-like"/>
    <property type="match status" value="1"/>
</dbReference>
<name>A0A9X1R4N0_9FLAO</name>
<keyword evidence="7" id="KW-0812">Transmembrane</keyword>
<dbReference type="GO" id="GO:0005737">
    <property type="term" value="C:cytoplasm"/>
    <property type="evidence" value="ECO:0007669"/>
    <property type="project" value="UniProtKB-SubCell"/>
</dbReference>
<keyword evidence="4 6" id="KW-0802">TPR repeat</keyword>
<feature type="transmembrane region" description="Helical" evidence="7">
    <location>
        <begin position="371"/>
        <end position="392"/>
    </location>
</feature>
<dbReference type="RefSeq" id="WP_237608916.1">
    <property type="nucleotide sequence ID" value="NZ_JAIRBB010000012.1"/>
</dbReference>
<dbReference type="SMART" id="SM00028">
    <property type="entry name" value="TPR"/>
    <property type="match status" value="4"/>
</dbReference>
<proteinExistence type="inferred from homology"/>
<dbReference type="PANTHER" id="PTHR46630:SF1">
    <property type="entry name" value="TETRATRICOPEPTIDE REPEAT PROTEIN 29"/>
    <property type="match status" value="1"/>
</dbReference>
<comment type="caution">
    <text evidence="9">The sequence shown here is derived from an EMBL/GenBank/DDBJ whole genome shotgun (WGS) entry which is preliminary data.</text>
</comment>
<dbReference type="PANTHER" id="PTHR46630">
    <property type="entry name" value="TETRATRICOPEPTIDE REPEAT PROTEIN 29"/>
    <property type="match status" value="1"/>
</dbReference>
<accession>A0A9X1R4N0</accession>
<evidence type="ECO:0000256" key="7">
    <source>
        <dbReference type="SAM" id="Phobius"/>
    </source>
</evidence>
<organism evidence="9 10">
    <name type="scientific">Aequorivita xiaoshiensis</name>
    <dbReference type="NCBI Taxonomy" id="2874476"/>
    <lineage>
        <taxon>Bacteria</taxon>
        <taxon>Pseudomonadati</taxon>
        <taxon>Bacteroidota</taxon>
        <taxon>Flavobacteriia</taxon>
        <taxon>Flavobacteriales</taxon>
        <taxon>Flavobacteriaceae</taxon>
        <taxon>Aequorivita</taxon>
    </lineage>
</organism>
<dbReference type="InterPro" id="IPR011990">
    <property type="entry name" value="TPR-like_helical_dom_sf"/>
</dbReference>
<feature type="repeat" description="TPR" evidence="6">
    <location>
        <begin position="137"/>
        <end position="170"/>
    </location>
</feature>
<dbReference type="PROSITE" id="PS50043">
    <property type="entry name" value="HTH_LUXR_2"/>
    <property type="match status" value="1"/>
</dbReference>
<dbReference type="AlphaFoldDB" id="A0A9X1R4N0"/>
<dbReference type="InterPro" id="IPR045957">
    <property type="entry name" value="DUF6377"/>
</dbReference>